<keyword evidence="4 6" id="KW-0698">rRNA processing</keyword>
<evidence type="ECO:0000256" key="7">
    <source>
        <dbReference type="SAM" id="MobiDB-lite"/>
    </source>
</evidence>
<feature type="compositionally biased region" description="Basic and acidic residues" evidence="7">
    <location>
        <begin position="243"/>
        <end position="258"/>
    </location>
</feature>
<dbReference type="InterPro" id="IPR009292">
    <property type="entry name" value="RRP36"/>
</dbReference>
<feature type="compositionally biased region" description="Acidic residues" evidence="7">
    <location>
        <begin position="13"/>
        <end position="29"/>
    </location>
</feature>
<dbReference type="Proteomes" id="UP000887568">
    <property type="component" value="Unplaced"/>
</dbReference>
<accession>A0A914B5J3</accession>
<dbReference type="OMA" id="ERKEMPW"/>
<evidence type="ECO:0000256" key="4">
    <source>
        <dbReference type="ARBA" id="ARBA00022552"/>
    </source>
</evidence>
<dbReference type="EnsemblMetazoa" id="XM_038215583.1">
    <property type="protein sequence ID" value="XP_038071511.1"/>
    <property type="gene ID" value="LOC119740318"/>
</dbReference>
<evidence type="ECO:0000256" key="1">
    <source>
        <dbReference type="ARBA" id="ARBA00004604"/>
    </source>
</evidence>
<comment type="subcellular location">
    <subcellularLocation>
        <location evidence="1 6">Nucleus</location>
        <location evidence="1 6">Nucleolus</location>
    </subcellularLocation>
</comment>
<keyword evidence="5 6" id="KW-0539">Nucleus</keyword>
<dbReference type="GO" id="GO:0000462">
    <property type="term" value="P:maturation of SSU-rRNA from tricistronic rRNA transcript (SSU-rRNA, 5.8S rRNA, LSU-rRNA)"/>
    <property type="evidence" value="ECO:0007669"/>
    <property type="project" value="TreeGrafter"/>
</dbReference>
<dbReference type="Pfam" id="PF06102">
    <property type="entry name" value="RRP36"/>
    <property type="match status" value="1"/>
</dbReference>
<evidence type="ECO:0000256" key="5">
    <source>
        <dbReference type="ARBA" id="ARBA00023242"/>
    </source>
</evidence>
<feature type="region of interest" description="Disordered" evidence="7">
    <location>
        <begin position="227"/>
        <end position="258"/>
    </location>
</feature>
<evidence type="ECO:0000256" key="2">
    <source>
        <dbReference type="ARBA" id="ARBA00009418"/>
    </source>
</evidence>
<feature type="region of interest" description="Disordered" evidence="7">
    <location>
        <begin position="1"/>
        <end position="39"/>
    </location>
</feature>
<sequence length="258" mass="30534">MMMKSKEEPSSSESEEKDVQESEDEDDSLDVMRKELSEVPFEDLQKLQERVGSKVYDKALFGGSRGTPRNTSTEQDARRKKFKRANKNRPQEVSSKVPVSRFRKAVPVKQTVRRDPRFDDLSGKFNEQAFESSYSFLDGVYSREKREVKKELKKAKTEQRKVELQRLLQRMEQQEKARIKKQREKETGREVKKQEKELVKQGKKPFFLKKSEQKKMELANRYMELKQSGKLAKHLARKRKKNSAKDRRHLPDVNSKHR</sequence>
<dbReference type="PANTHER" id="PTHR21738">
    <property type="entry name" value="RIBOSOMAL RNA PROCESSING PROTEIN 36 HOMOLOG"/>
    <property type="match status" value="1"/>
</dbReference>
<organism evidence="8 9">
    <name type="scientific">Patiria miniata</name>
    <name type="common">Bat star</name>
    <name type="synonym">Asterina miniata</name>
    <dbReference type="NCBI Taxonomy" id="46514"/>
    <lineage>
        <taxon>Eukaryota</taxon>
        <taxon>Metazoa</taxon>
        <taxon>Echinodermata</taxon>
        <taxon>Eleutherozoa</taxon>
        <taxon>Asterozoa</taxon>
        <taxon>Asteroidea</taxon>
        <taxon>Valvatacea</taxon>
        <taxon>Valvatida</taxon>
        <taxon>Asterinidae</taxon>
        <taxon>Patiria</taxon>
    </lineage>
</organism>
<dbReference type="GO" id="GO:0005730">
    <property type="term" value="C:nucleolus"/>
    <property type="evidence" value="ECO:0007669"/>
    <property type="project" value="UniProtKB-SubCell"/>
</dbReference>
<dbReference type="PANTHER" id="PTHR21738:SF0">
    <property type="entry name" value="RIBOSOMAL RNA PROCESSING PROTEIN 36 HOMOLOG"/>
    <property type="match status" value="1"/>
</dbReference>
<evidence type="ECO:0000256" key="6">
    <source>
        <dbReference type="RuleBase" id="RU368027"/>
    </source>
</evidence>
<dbReference type="OrthoDB" id="448446at2759"/>
<evidence type="ECO:0000313" key="9">
    <source>
        <dbReference type="Proteomes" id="UP000887568"/>
    </source>
</evidence>
<dbReference type="RefSeq" id="XP_038071511.1">
    <property type="nucleotide sequence ID" value="XM_038215583.1"/>
</dbReference>
<protein>
    <recommendedName>
        <fullName evidence="6">rRNA biogenesis protein RRP36</fullName>
    </recommendedName>
</protein>
<keyword evidence="3 6" id="KW-0690">Ribosome biogenesis</keyword>
<comment type="function">
    <text evidence="6">Component of the 90S pre-ribosome involved in the maturation of rRNAs. Required for early cleavages of the pre-RNAs in the 40S ribosomal subunit maturation pathway.</text>
</comment>
<dbReference type="GO" id="GO:0030686">
    <property type="term" value="C:90S preribosome"/>
    <property type="evidence" value="ECO:0007669"/>
    <property type="project" value="TreeGrafter"/>
</dbReference>
<evidence type="ECO:0000256" key="3">
    <source>
        <dbReference type="ARBA" id="ARBA00022517"/>
    </source>
</evidence>
<feature type="region of interest" description="Disordered" evidence="7">
    <location>
        <begin position="55"/>
        <end position="99"/>
    </location>
</feature>
<feature type="compositionally biased region" description="Basic and acidic residues" evidence="7">
    <location>
        <begin position="177"/>
        <end position="200"/>
    </location>
</feature>
<name>A0A914B5J3_PATMI</name>
<feature type="compositionally biased region" description="Basic residues" evidence="7">
    <location>
        <begin position="78"/>
        <end position="87"/>
    </location>
</feature>
<keyword evidence="9" id="KW-1185">Reference proteome</keyword>
<proteinExistence type="inferred from homology"/>
<dbReference type="CTD" id="88745"/>
<dbReference type="AlphaFoldDB" id="A0A914B5J3"/>
<comment type="similarity">
    <text evidence="2 6">Belongs to the RRP36 family.</text>
</comment>
<reference evidence="8" key="1">
    <citation type="submission" date="2022-11" db="UniProtKB">
        <authorList>
            <consortium name="EnsemblMetazoa"/>
        </authorList>
    </citation>
    <scope>IDENTIFICATION</scope>
</reference>
<keyword evidence="6" id="KW-0687">Ribonucleoprotein</keyword>
<evidence type="ECO:0000313" key="8">
    <source>
        <dbReference type="EnsemblMetazoa" id="XP_038071511.1"/>
    </source>
</evidence>
<feature type="compositionally biased region" description="Basic residues" evidence="7">
    <location>
        <begin position="231"/>
        <end position="242"/>
    </location>
</feature>
<feature type="compositionally biased region" description="Basic and acidic residues" evidence="7">
    <location>
        <begin position="30"/>
        <end position="39"/>
    </location>
</feature>
<dbReference type="GeneID" id="119740318"/>
<feature type="region of interest" description="Disordered" evidence="7">
    <location>
        <begin position="177"/>
        <end position="213"/>
    </location>
</feature>
<comment type="subunit">
    <text evidence="6">Associates with 90S and pre-40S pre-ribosomal particles.</text>
</comment>